<dbReference type="PANTHER" id="PTHR43692">
    <property type="entry name" value="UDP-N-ACETYLMURAMOYLALANINE--D-GLUTAMATE LIGASE"/>
    <property type="match status" value="1"/>
</dbReference>
<dbReference type="GO" id="GO:0008360">
    <property type="term" value="P:regulation of cell shape"/>
    <property type="evidence" value="ECO:0007669"/>
    <property type="project" value="UniProtKB-KW"/>
</dbReference>
<evidence type="ECO:0000256" key="4">
    <source>
        <dbReference type="ARBA" id="ARBA00022598"/>
    </source>
</evidence>
<comment type="caution">
    <text evidence="11">The sequence shown here is derived from an EMBL/GenBank/DDBJ whole genome shotgun (WGS) entry which is preliminary data.</text>
</comment>
<dbReference type="RefSeq" id="WP_109821890.1">
    <property type="nucleotide sequence ID" value="NZ_QGKL01000010.1"/>
</dbReference>
<dbReference type="GO" id="GO:0008764">
    <property type="term" value="F:UDP-N-acetylmuramoylalanine-D-glutamate ligase activity"/>
    <property type="evidence" value="ECO:0007669"/>
    <property type="project" value="UniProtKB-UniRule"/>
</dbReference>
<dbReference type="Gene3D" id="3.40.50.720">
    <property type="entry name" value="NAD(P)-binding Rossmann-like Domain"/>
    <property type="match status" value="1"/>
</dbReference>
<feature type="binding site" evidence="7">
    <location>
        <begin position="117"/>
        <end position="123"/>
    </location>
    <ligand>
        <name>ATP</name>
        <dbReference type="ChEBI" id="CHEBI:30616"/>
    </ligand>
</feature>
<dbReference type="Gene3D" id="3.90.190.20">
    <property type="entry name" value="Mur ligase, C-terminal domain"/>
    <property type="match status" value="1"/>
</dbReference>
<dbReference type="Proteomes" id="UP000245506">
    <property type="component" value="Unassembled WGS sequence"/>
</dbReference>
<evidence type="ECO:0000256" key="6">
    <source>
        <dbReference type="ARBA" id="ARBA00022840"/>
    </source>
</evidence>
<comment type="catalytic activity">
    <reaction evidence="7 8">
        <text>UDP-N-acetyl-alpha-D-muramoyl-L-alanine + D-glutamate + ATP = UDP-N-acetyl-alpha-D-muramoyl-L-alanyl-D-glutamate + ADP + phosphate + H(+)</text>
        <dbReference type="Rhea" id="RHEA:16429"/>
        <dbReference type="ChEBI" id="CHEBI:15378"/>
        <dbReference type="ChEBI" id="CHEBI:29986"/>
        <dbReference type="ChEBI" id="CHEBI:30616"/>
        <dbReference type="ChEBI" id="CHEBI:43474"/>
        <dbReference type="ChEBI" id="CHEBI:83898"/>
        <dbReference type="ChEBI" id="CHEBI:83900"/>
        <dbReference type="ChEBI" id="CHEBI:456216"/>
        <dbReference type="EC" id="6.3.2.9"/>
    </reaction>
</comment>
<keyword evidence="4 7" id="KW-0436">Ligase</keyword>
<keyword evidence="5 7" id="KW-0547">Nucleotide-binding</keyword>
<dbReference type="GO" id="GO:0005737">
    <property type="term" value="C:cytoplasm"/>
    <property type="evidence" value="ECO:0007669"/>
    <property type="project" value="UniProtKB-SubCell"/>
</dbReference>
<feature type="domain" description="Mur ligase C-terminal" evidence="9">
    <location>
        <begin position="310"/>
        <end position="422"/>
    </location>
</feature>
<dbReference type="InterPro" id="IPR005762">
    <property type="entry name" value="MurD"/>
</dbReference>
<comment type="similarity">
    <text evidence="7">Belongs to the MurCDEF family.</text>
</comment>
<dbReference type="SUPFAM" id="SSF53623">
    <property type="entry name" value="MurD-like peptide ligases, catalytic domain"/>
    <property type="match status" value="1"/>
</dbReference>
<dbReference type="EC" id="6.3.2.9" evidence="7 8"/>
<dbReference type="InterPro" id="IPR036565">
    <property type="entry name" value="Mur-like_cat_sf"/>
</dbReference>
<dbReference type="HAMAP" id="MF_00639">
    <property type="entry name" value="MurD"/>
    <property type="match status" value="1"/>
</dbReference>
<feature type="domain" description="Mur ligase central" evidence="10">
    <location>
        <begin position="115"/>
        <end position="288"/>
    </location>
</feature>
<keyword evidence="7 8" id="KW-0573">Peptidoglycan synthesis</keyword>
<dbReference type="PANTHER" id="PTHR43692:SF1">
    <property type="entry name" value="UDP-N-ACETYLMURAMOYLALANINE--D-GLUTAMATE LIGASE"/>
    <property type="match status" value="1"/>
</dbReference>
<keyword evidence="7 8" id="KW-0133">Cell shape</keyword>
<evidence type="ECO:0000259" key="9">
    <source>
        <dbReference type="Pfam" id="PF02875"/>
    </source>
</evidence>
<dbReference type="AlphaFoldDB" id="A0A317CJI3"/>
<evidence type="ECO:0000259" key="10">
    <source>
        <dbReference type="Pfam" id="PF08245"/>
    </source>
</evidence>
<reference evidence="11 12" key="1">
    <citation type="submission" date="2018-05" db="EMBL/GenBank/DDBJ databases">
        <title>Leucothrix arctica sp. nov., isolated from Arctic seawater.</title>
        <authorList>
            <person name="Choi A."/>
            <person name="Baek K."/>
        </authorList>
    </citation>
    <scope>NUCLEOTIDE SEQUENCE [LARGE SCALE GENOMIC DNA]</scope>
    <source>
        <strain evidence="11 12">IMCC9719</strain>
    </source>
</reference>
<evidence type="ECO:0000256" key="1">
    <source>
        <dbReference type="ARBA" id="ARBA00004496"/>
    </source>
</evidence>
<dbReference type="InterPro" id="IPR004101">
    <property type="entry name" value="Mur_ligase_C"/>
</dbReference>
<dbReference type="InterPro" id="IPR013221">
    <property type="entry name" value="Mur_ligase_cen"/>
</dbReference>
<dbReference type="Pfam" id="PF08245">
    <property type="entry name" value="Mur_ligase_M"/>
    <property type="match status" value="1"/>
</dbReference>
<dbReference type="GO" id="GO:0071555">
    <property type="term" value="P:cell wall organization"/>
    <property type="evidence" value="ECO:0007669"/>
    <property type="project" value="UniProtKB-KW"/>
</dbReference>
<dbReference type="UniPathway" id="UPA00219"/>
<evidence type="ECO:0000313" key="12">
    <source>
        <dbReference type="Proteomes" id="UP000245506"/>
    </source>
</evidence>
<dbReference type="Pfam" id="PF02875">
    <property type="entry name" value="Mur_ligase_C"/>
    <property type="match status" value="1"/>
</dbReference>
<comment type="function">
    <text evidence="7 8">Cell wall formation. Catalyzes the addition of glutamate to the nucleotide precursor UDP-N-acetylmuramoyl-L-alanine (UMA).</text>
</comment>
<dbReference type="GO" id="GO:0005524">
    <property type="term" value="F:ATP binding"/>
    <property type="evidence" value="ECO:0007669"/>
    <property type="project" value="UniProtKB-UniRule"/>
</dbReference>
<evidence type="ECO:0000256" key="2">
    <source>
        <dbReference type="ARBA" id="ARBA00004752"/>
    </source>
</evidence>
<dbReference type="SUPFAM" id="SSF53244">
    <property type="entry name" value="MurD-like peptide ligases, peptide-binding domain"/>
    <property type="match status" value="1"/>
</dbReference>
<comment type="subcellular location">
    <subcellularLocation>
        <location evidence="1 7 8">Cytoplasm</location>
    </subcellularLocation>
</comment>
<sequence>MKQFEQVNWHTLVLGLGKTGLSVARFLSAQGVSFAVMDSRETPPNVDELLSEFPETACYFGSLNADVMCAATRIIASPGIALATPEIEKARSLGIEVIGDIELFAREAKKPIVAVTGSNGKTTVATLLSLMAKQANVKAGTGGNIGMPALELLTQKSTELYVLELSSFQLETTHSLKCKAASILNVSEDHLDRYSGRMDLYAAAKAKIYDRCQNKIVNRDDELVVTLANDAYAITFGADAPTGDNYGLVITDGVKWLAKGEKKLLSTADMKVAGSHNETNALAALALAEAAGLPLKPCLQVLRAFAGLPHRTQWVAESNGINWFNDSKGTNVGATVAALQGLPNKTVLIAGGQGKGADFTPLANVVQDYARAVVLFGEDAEQIALALKGDIPIVFATDMTCAVKQAHQLANIGDNILLSPACASFDMFTSYENRGDVFIDTVKKELQC</sequence>
<gene>
    <name evidence="7" type="primary">murD</name>
    <name evidence="11" type="ORF">DKT75_02695</name>
</gene>
<organism evidence="11 12">
    <name type="scientific">Leucothrix arctica</name>
    <dbReference type="NCBI Taxonomy" id="1481894"/>
    <lineage>
        <taxon>Bacteria</taxon>
        <taxon>Pseudomonadati</taxon>
        <taxon>Pseudomonadota</taxon>
        <taxon>Gammaproteobacteria</taxon>
        <taxon>Thiotrichales</taxon>
        <taxon>Thiotrichaceae</taxon>
        <taxon>Leucothrix</taxon>
    </lineage>
</organism>
<keyword evidence="12" id="KW-1185">Reference proteome</keyword>
<dbReference type="GO" id="GO:0051301">
    <property type="term" value="P:cell division"/>
    <property type="evidence" value="ECO:0007669"/>
    <property type="project" value="UniProtKB-KW"/>
</dbReference>
<proteinExistence type="inferred from homology"/>
<dbReference type="OrthoDB" id="9809796at2"/>
<dbReference type="SUPFAM" id="SSF51984">
    <property type="entry name" value="MurCD N-terminal domain"/>
    <property type="match status" value="1"/>
</dbReference>
<keyword evidence="7 8" id="KW-0131">Cell cycle</keyword>
<keyword evidence="6 7" id="KW-0067">ATP-binding</keyword>
<keyword evidence="3 7" id="KW-0963">Cytoplasm</keyword>
<name>A0A317CJI3_9GAMM</name>
<comment type="pathway">
    <text evidence="2 7 8">Cell wall biogenesis; peptidoglycan biosynthesis.</text>
</comment>
<dbReference type="NCBIfam" id="TIGR01087">
    <property type="entry name" value="murD"/>
    <property type="match status" value="1"/>
</dbReference>
<accession>A0A317CJI3</accession>
<dbReference type="Pfam" id="PF21799">
    <property type="entry name" value="MurD-like_N"/>
    <property type="match status" value="1"/>
</dbReference>
<dbReference type="GO" id="GO:0009252">
    <property type="term" value="P:peptidoglycan biosynthetic process"/>
    <property type="evidence" value="ECO:0007669"/>
    <property type="project" value="UniProtKB-UniRule"/>
</dbReference>
<dbReference type="EMBL" id="QGKL01000010">
    <property type="protein sequence ID" value="PWQ98734.1"/>
    <property type="molecule type" value="Genomic_DNA"/>
</dbReference>
<evidence type="ECO:0000256" key="5">
    <source>
        <dbReference type="ARBA" id="ARBA00022741"/>
    </source>
</evidence>
<keyword evidence="7 8" id="KW-0132">Cell division</keyword>
<evidence type="ECO:0000256" key="8">
    <source>
        <dbReference type="RuleBase" id="RU003664"/>
    </source>
</evidence>
<protein>
    <recommendedName>
        <fullName evidence="7 8">UDP-N-acetylmuramoylalanine--D-glutamate ligase</fullName>
        <ecNumber evidence="7 8">6.3.2.9</ecNumber>
    </recommendedName>
    <alternativeName>
        <fullName evidence="7">D-glutamic acid-adding enzyme</fullName>
    </alternativeName>
    <alternativeName>
        <fullName evidence="7">UDP-N-acetylmuramoyl-L-alanyl-D-glutamate synthetase</fullName>
    </alternativeName>
</protein>
<dbReference type="Gene3D" id="3.40.1190.10">
    <property type="entry name" value="Mur-like, catalytic domain"/>
    <property type="match status" value="1"/>
</dbReference>
<evidence type="ECO:0000256" key="3">
    <source>
        <dbReference type="ARBA" id="ARBA00022490"/>
    </source>
</evidence>
<evidence type="ECO:0000256" key="7">
    <source>
        <dbReference type="HAMAP-Rule" id="MF_00639"/>
    </source>
</evidence>
<keyword evidence="7 8" id="KW-0961">Cell wall biogenesis/degradation</keyword>
<dbReference type="InterPro" id="IPR036615">
    <property type="entry name" value="Mur_ligase_C_dom_sf"/>
</dbReference>
<evidence type="ECO:0000313" key="11">
    <source>
        <dbReference type="EMBL" id="PWQ98734.1"/>
    </source>
</evidence>